<organism evidence="2 3">
    <name type="scientific">Rubricella aquisinus</name>
    <dbReference type="NCBI Taxonomy" id="2028108"/>
    <lineage>
        <taxon>Bacteria</taxon>
        <taxon>Pseudomonadati</taxon>
        <taxon>Pseudomonadota</taxon>
        <taxon>Alphaproteobacteria</taxon>
        <taxon>Rhodobacterales</taxon>
        <taxon>Paracoccaceae</taxon>
        <taxon>Rubricella</taxon>
    </lineage>
</organism>
<dbReference type="GO" id="GO:0032259">
    <property type="term" value="P:methylation"/>
    <property type="evidence" value="ECO:0007669"/>
    <property type="project" value="UniProtKB-KW"/>
</dbReference>
<keyword evidence="3" id="KW-1185">Reference proteome</keyword>
<reference evidence="2 3" key="1">
    <citation type="submission" date="2020-08" db="EMBL/GenBank/DDBJ databases">
        <title>Genomic Encyclopedia of Type Strains, Phase IV (KMG-IV): sequencing the most valuable type-strain genomes for metagenomic binning, comparative biology and taxonomic classification.</title>
        <authorList>
            <person name="Goeker M."/>
        </authorList>
    </citation>
    <scope>NUCLEOTIDE SEQUENCE [LARGE SCALE GENOMIC DNA]</scope>
    <source>
        <strain evidence="2 3">DSM 103377</strain>
    </source>
</reference>
<keyword evidence="2" id="KW-0808">Transferase</keyword>
<dbReference type="Gene3D" id="3.40.50.150">
    <property type="entry name" value="Vaccinia Virus protein VP39"/>
    <property type="match status" value="1"/>
</dbReference>
<dbReference type="GO" id="GO:0008168">
    <property type="term" value="F:methyltransferase activity"/>
    <property type="evidence" value="ECO:0007669"/>
    <property type="project" value="UniProtKB-KW"/>
</dbReference>
<evidence type="ECO:0000259" key="1">
    <source>
        <dbReference type="Pfam" id="PF13649"/>
    </source>
</evidence>
<protein>
    <submittedName>
        <fullName evidence="2">Putative TPR repeat methyltransferase</fullName>
    </submittedName>
</protein>
<dbReference type="Proteomes" id="UP000553766">
    <property type="component" value="Unassembled WGS sequence"/>
</dbReference>
<sequence length="204" mass="21931">MADRFLDKVYTLGADTPTEVLYREWAATYDAEVTEAGYATPGRAAEALASVVDDKAAPILDMGCGTGLSGIALRSAGFEVIDGVDLTQEMLDQAGRLTLYRELRQTDVSDPLPFASGTHAHVAAIGLFSPSHAPAGTVDLVLRYLSRGGCFVFSLNDHALADPTYEGVIRNWVDCGAARVLFKEYGDHLPSEDIKSVVYVLQKS</sequence>
<dbReference type="Pfam" id="PF13649">
    <property type="entry name" value="Methyltransf_25"/>
    <property type="match status" value="1"/>
</dbReference>
<dbReference type="CDD" id="cd02440">
    <property type="entry name" value="AdoMet_MTases"/>
    <property type="match status" value="1"/>
</dbReference>
<dbReference type="RefSeq" id="WP_184008857.1">
    <property type="nucleotide sequence ID" value="NZ_JACIJS010000002.1"/>
</dbReference>
<comment type="caution">
    <text evidence="2">The sequence shown here is derived from an EMBL/GenBank/DDBJ whole genome shotgun (WGS) entry which is preliminary data.</text>
</comment>
<proteinExistence type="predicted"/>
<keyword evidence="2" id="KW-0489">Methyltransferase</keyword>
<gene>
    <name evidence="2" type="ORF">FHS89_000850</name>
</gene>
<accession>A0A840WWY1</accession>
<dbReference type="EMBL" id="JACIJS010000002">
    <property type="protein sequence ID" value="MBB5514844.1"/>
    <property type="molecule type" value="Genomic_DNA"/>
</dbReference>
<name>A0A840WWY1_9RHOB</name>
<evidence type="ECO:0000313" key="3">
    <source>
        <dbReference type="Proteomes" id="UP000553766"/>
    </source>
</evidence>
<dbReference type="InterPro" id="IPR041698">
    <property type="entry name" value="Methyltransf_25"/>
</dbReference>
<dbReference type="InterPro" id="IPR029063">
    <property type="entry name" value="SAM-dependent_MTases_sf"/>
</dbReference>
<feature type="domain" description="Methyltransferase" evidence="1">
    <location>
        <begin position="59"/>
        <end position="149"/>
    </location>
</feature>
<dbReference type="SUPFAM" id="SSF53335">
    <property type="entry name" value="S-adenosyl-L-methionine-dependent methyltransferases"/>
    <property type="match status" value="1"/>
</dbReference>
<dbReference type="AlphaFoldDB" id="A0A840WWY1"/>
<evidence type="ECO:0000313" key="2">
    <source>
        <dbReference type="EMBL" id="MBB5514844.1"/>
    </source>
</evidence>